<evidence type="ECO:0000313" key="3">
    <source>
        <dbReference type="Proteomes" id="UP000183410"/>
    </source>
</evidence>
<feature type="transmembrane region" description="Helical" evidence="1">
    <location>
        <begin position="82"/>
        <end position="103"/>
    </location>
</feature>
<dbReference type="Proteomes" id="UP000183410">
    <property type="component" value="Unassembled WGS sequence"/>
</dbReference>
<keyword evidence="1" id="KW-0472">Membrane</keyword>
<dbReference type="AlphaFoldDB" id="A0A1I1YLT1"/>
<feature type="transmembrane region" description="Helical" evidence="1">
    <location>
        <begin position="31"/>
        <end position="49"/>
    </location>
</feature>
<keyword evidence="1" id="KW-0812">Transmembrane</keyword>
<reference evidence="3" key="1">
    <citation type="submission" date="2016-10" db="EMBL/GenBank/DDBJ databases">
        <authorList>
            <person name="Varghese N."/>
            <person name="Submissions S."/>
        </authorList>
    </citation>
    <scope>NUCLEOTIDE SEQUENCE [LARGE SCALE GENOMIC DNA]</scope>
    <source>
        <strain evidence="3">CGMCC 1.10223</strain>
    </source>
</reference>
<accession>A0A1I1YLT1</accession>
<feature type="transmembrane region" description="Helical" evidence="1">
    <location>
        <begin position="56"/>
        <end position="76"/>
    </location>
</feature>
<name>A0A1I1YLT1_9BACL</name>
<organism evidence="2 3">
    <name type="scientific">Paenibacillus algorifonticola</name>
    <dbReference type="NCBI Taxonomy" id="684063"/>
    <lineage>
        <taxon>Bacteria</taxon>
        <taxon>Bacillati</taxon>
        <taxon>Bacillota</taxon>
        <taxon>Bacilli</taxon>
        <taxon>Bacillales</taxon>
        <taxon>Paenibacillaceae</taxon>
        <taxon>Paenibacillus</taxon>
    </lineage>
</organism>
<proteinExistence type="predicted"/>
<sequence>MLPKCAICGSAYMGLFEIIGLGVGRGLERPWLLPLMALMMMATVAATAYRARERNGYGPVALAFVSSALMIAGKFNDSRAELYFGGGVLIGATAWNAIALHKLSAFQYQIKQRWVNLFHFLVKTLNLLQRKSTLK</sequence>
<gene>
    <name evidence="2" type="ORF">SAMN04487969_101618</name>
</gene>
<keyword evidence="3" id="KW-1185">Reference proteome</keyword>
<evidence type="ECO:0000313" key="2">
    <source>
        <dbReference type="EMBL" id="SFE20262.1"/>
    </source>
</evidence>
<keyword evidence="1" id="KW-1133">Transmembrane helix</keyword>
<dbReference type="EMBL" id="FONN01000001">
    <property type="protein sequence ID" value="SFE20262.1"/>
    <property type="molecule type" value="Genomic_DNA"/>
</dbReference>
<protein>
    <submittedName>
        <fullName evidence="2">Uncharacterized protein</fullName>
    </submittedName>
</protein>
<evidence type="ECO:0000256" key="1">
    <source>
        <dbReference type="SAM" id="Phobius"/>
    </source>
</evidence>